<proteinExistence type="inferred from homology"/>
<dbReference type="Gene3D" id="3.90.1590.10">
    <property type="entry name" value="glutathione-dependent formaldehyde- activating enzyme (gfa)"/>
    <property type="match status" value="1"/>
</dbReference>
<feature type="domain" description="CENP-V/GFA" evidence="6">
    <location>
        <begin position="200"/>
        <end position="319"/>
    </location>
</feature>
<evidence type="ECO:0000313" key="7">
    <source>
        <dbReference type="EMBL" id="OAT11605.1"/>
    </source>
</evidence>
<dbReference type="GeneID" id="8502775"/>
<dbReference type="OrthoDB" id="5422068at2759"/>
<dbReference type="GO" id="GO:0046872">
    <property type="term" value="F:metal ion binding"/>
    <property type="evidence" value="ECO:0007669"/>
    <property type="project" value="UniProtKB-KW"/>
</dbReference>
<dbReference type="Pfam" id="PF04828">
    <property type="entry name" value="GFA"/>
    <property type="match status" value="1"/>
</dbReference>
<dbReference type="GO" id="GO:0016846">
    <property type="term" value="F:carbon-sulfur lyase activity"/>
    <property type="evidence" value="ECO:0007669"/>
    <property type="project" value="InterPro"/>
</dbReference>
<evidence type="ECO:0000313" key="8">
    <source>
        <dbReference type="Proteomes" id="UP000002038"/>
    </source>
</evidence>
<dbReference type="InterPro" id="IPR006913">
    <property type="entry name" value="CENP-V/GFA"/>
</dbReference>
<keyword evidence="4" id="KW-0456">Lyase</keyword>
<dbReference type="SUPFAM" id="SSF51316">
    <property type="entry name" value="Mss4-like"/>
    <property type="match status" value="1"/>
</dbReference>
<keyword evidence="8" id="KW-1185">Reference proteome</keyword>
<dbReference type="PANTHER" id="PTHR33337">
    <property type="entry name" value="GFA DOMAIN-CONTAINING PROTEIN"/>
    <property type="match status" value="1"/>
</dbReference>
<organism evidence="7 8">
    <name type="scientific">Blastomyces gilchristii (strain SLH14081)</name>
    <name type="common">Blastomyces dermatitidis</name>
    <dbReference type="NCBI Taxonomy" id="559298"/>
    <lineage>
        <taxon>Eukaryota</taxon>
        <taxon>Fungi</taxon>
        <taxon>Dikarya</taxon>
        <taxon>Ascomycota</taxon>
        <taxon>Pezizomycotina</taxon>
        <taxon>Eurotiomycetes</taxon>
        <taxon>Eurotiomycetidae</taxon>
        <taxon>Onygenales</taxon>
        <taxon>Ajellomycetaceae</taxon>
        <taxon>Blastomyces</taxon>
    </lineage>
</organism>
<dbReference type="InterPro" id="IPR011057">
    <property type="entry name" value="Mss4-like_sf"/>
</dbReference>
<evidence type="ECO:0000256" key="5">
    <source>
        <dbReference type="SAM" id="MobiDB-lite"/>
    </source>
</evidence>
<dbReference type="PANTHER" id="PTHR33337:SF40">
    <property type="entry name" value="CENP-V_GFA DOMAIN-CONTAINING PROTEIN-RELATED"/>
    <property type="match status" value="1"/>
</dbReference>
<evidence type="ECO:0000256" key="3">
    <source>
        <dbReference type="ARBA" id="ARBA00022833"/>
    </source>
</evidence>
<accession>A0A179UU17</accession>
<sequence>MATRIACLCNRSSQTVILDWSPDSVMRSPSVLPFCHCDTCRRTAGLLCTSYVPLKQGKQSGPDLNGLVEYHFESLVLRNMRRPCLSPDQGNRRLTEASSVCPSQLEGFFRAERNATHVSQELPALLQHIYTPTSWTSDQKSNESQQESPNSAPSSTKTLAASCQCEGVKFFMTAPNHTSRSPTSPWSDVLVPYHSSTPPSAAAANPNDVKWWLCDNGTKYLAGLCACNSCRLASGFPIQSWAFISRLNIFKTSDGSNLAYDDLGTLKYKSSPGVYREFCGVCGATVFWHSDERPEVVDVSVGLLRAETRVRIDDWLHWELGRISFEEHALDKGMVRFLKEGFSGVGWDPGRVDVALWIWMVRSVEYGGSLGDTFGYVMHETGEDFP</sequence>
<name>A0A179UU17_BLAGS</name>
<evidence type="ECO:0000256" key="2">
    <source>
        <dbReference type="ARBA" id="ARBA00022723"/>
    </source>
</evidence>
<evidence type="ECO:0000256" key="4">
    <source>
        <dbReference type="ARBA" id="ARBA00023239"/>
    </source>
</evidence>
<evidence type="ECO:0000259" key="6">
    <source>
        <dbReference type="PROSITE" id="PS51891"/>
    </source>
</evidence>
<dbReference type="KEGG" id="bgh:BDBG_07053"/>
<comment type="similarity">
    <text evidence="1">Belongs to the Gfa family.</text>
</comment>
<dbReference type="EMBL" id="GG657464">
    <property type="protein sequence ID" value="OAT11605.1"/>
    <property type="molecule type" value="Genomic_DNA"/>
</dbReference>
<dbReference type="Proteomes" id="UP000002038">
    <property type="component" value="Unassembled WGS sequence"/>
</dbReference>
<protein>
    <submittedName>
        <fullName evidence="7">DUF636 domain-containing protein</fullName>
    </submittedName>
</protein>
<evidence type="ECO:0000256" key="1">
    <source>
        <dbReference type="ARBA" id="ARBA00005495"/>
    </source>
</evidence>
<dbReference type="AlphaFoldDB" id="A0A179UU17"/>
<dbReference type="PROSITE" id="PS51891">
    <property type="entry name" value="CENP_V_GFA"/>
    <property type="match status" value="1"/>
</dbReference>
<dbReference type="VEuPathDB" id="FungiDB:BDBG_07053"/>
<gene>
    <name evidence="7" type="ORF">BDBG_07053</name>
</gene>
<keyword evidence="2" id="KW-0479">Metal-binding</keyword>
<feature type="region of interest" description="Disordered" evidence="5">
    <location>
        <begin position="135"/>
        <end position="157"/>
    </location>
</feature>
<keyword evidence="3" id="KW-0862">Zinc</keyword>
<reference evidence="8" key="1">
    <citation type="journal article" date="2015" name="PLoS Genet.">
        <title>The dynamic genome and transcriptome of the human fungal pathogen Blastomyces and close relative Emmonsia.</title>
        <authorList>
            <person name="Munoz J.F."/>
            <person name="Gauthier G.M."/>
            <person name="Desjardins C.A."/>
            <person name="Gallo J.E."/>
            <person name="Holder J."/>
            <person name="Sullivan T.D."/>
            <person name="Marty A.J."/>
            <person name="Carmen J.C."/>
            <person name="Chen Z."/>
            <person name="Ding L."/>
            <person name="Gujja S."/>
            <person name="Magrini V."/>
            <person name="Misas E."/>
            <person name="Mitreva M."/>
            <person name="Priest M."/>
            <person name="Saif S."/>
            <person name="Whiston E.A."/>
            <person name="Young S."/>
            <person name="Zeng Q."/>
            <person name="Goldman W.E."/>
            <person name="Mardis E.R."/>
            <person name="Taylor J.W."/>
            <person name="McEwen J.G."/>
            <person name="Clay O.K."/>
            <person name="Klein B.S."/>
            <person name="Cuomo C.A."/>
        </authorList>
    </citation>
    <scope>NUCLEOTIDE SEQUENCE [LARGE SCALE GENOMIC DNA]</scope>
    <source>
        <strain evidence="8">SLH14081</strain>
    </source>
</reference>
<dbReference type="RefSeq" id="XP_031579950.1">
    <property type="nucleotide sequence ID" value="XM_031722918.1"/>
</dbReference>